<sequence>MADLAAVAYEAYVEGINPIGWGDFGEDHVGLVGVDLGADESQAFAGTPDMGVDWHDVASKVEEHDAGGGFGAYSGQLL</sequence>
<comment type="caution">
    <text evidence="1">The sequence shown here is derived from an EMBL/GenBank/DDBJ whole genome shotgun (WGS) entry which is preliminary data.</text>
</comment>
<name>A0A402APG8_9CHLR</name>
<reference evidence="2" key="1">
    <citation type="submission" date="2018-12" db="EMBL/GenBank/DDBJ databases">
        <title>Tengunoibacter tsumagoiensis gen. nov., sp. nov., Dictyobacter kobayashii sp. nov., D. alpinus sp. nov., and D. joshuensis sp. nov. and description of Dictyobacteraceae fam. nov. within the order Ktedonobacterales isolated from Tengu-no-mugimeshi.</title>
        <authorList>
            <person name="Wang C.M."/>
            <person name="Zheng Y."/>
            <person name="Sakai Y."/>
            <person name="Toyoda A."/>
            <person name="Minakuchi Y."/>
            <person name="Abe K."/>
            <person name="Yokota A."/>
            <person name="Yabe S."/>
        </authorList>
    </citation>
    <scope>NUCLEOTIDE SEQUENCE [LARGE SCALE GENOMIC DNA]</scope>
    <source>
        <strain evidence="2">Uno11</strain>
    </source>
</reference>
<dbReference type="EMBL" id="BIFS01000001">
    <property type="protein sequence ID" value="GCE20944.1"/>
    <property type="molecule type" value="Genomic_DNA"/>
</dbReference>
<dbReference type="AlphaFoldDB" id="A0A402APG8"/>
<dbReference type="Proteomes" id="UP000287188">
    <property type="component" value="Unassembled WGS sequence"/>
</dbReference>
<evidence type="ECO:0000313" key="1">
    <source>
        <dbReference type="EMBL" id="GCE20944.1"/>
    </source>
</evidence>
<accession>A0A402APG8</accession>
<proteinExistence type="predicted"/>
<evidence type="ECO:0000313" key="2">
    <source>
        <dbReference type="Proteomes" id="UP000287188"/>
    </source>
</evidence>
<protein>
    <submittedName>
        <fullName evidence="1">Uncharacterized protein</fullName>
    </submittedName>
</protein>
<organism evidence="1 2">
    <name type="scientific">Dictyobacter kobayashii</name>
    <dbReference type="NCBI Taxonomy" id="2014872"/>
    <lineage>
        <taxon>Bacteria</taxon>
        <taxon>Bacillati</taxon>
        <taxon>Chloroflexota</taxon>
        <taxon>Ktedonobacteria</taxon>
        <taxon>Ktedonobacterales</taxon>
        <taxon>Dictyobacteraceae</taxon>
        <taxon>Dictyobacter</taxon>
    </lineage>
</organism>
<keyword evidence="2" id="KW-1185">Reference proteome</keyword>
<gene>
    <name evidence="1" type="ORF">KDK_47440</name>
</gene>